<evidence type="ECO:0000313" key="3">
    <source>
        <dbReference type="Proteomes" id="UP000302139"/>
    </source>
</evidence>
<accession>A0A4D4LP99</accession>
<feature type="compositionally biased region" description="Basic and acidic residues" evidence="1">
    <location>
        <begin position="1"/>
        <end position="10"/>
    </location>
</feature>
<organism evidence="2 3">
    <name type="scientific">Streptomyces avermitilis</name>
    <dbReference type="NCBI Taxonomy" id="33903"/>
    <lineage>
        <taxon>Bacteria</taxon>
        <taxon>Bacillati</taxon>
        <taxon>Actinomycetota</taxon>
        <taxon>Actinomycetes</taxon>
        <taxon>Kitasatosporales</taxon>
        <taxon>Streptomycetaceae</taxon>
        <taxon>Streptomyces</taxon>
    </lineage>
</organism>
<feature type="region of interest" description="Disordered" evidence="1">
    <location>
        <begin position="1"/>
        <end position="21"/>
    </location>
</feature>
<name>A0A4D4LP99_STRAX</name>
<protein>
    <submittedName>
        <fullName evidence="2">Uncharacterized protein</fullName>
    </submittedName>
</protein>
<gene>
    <name evidence="2" type="ORF">SAV14893_022280</name>
</gene>
<sequence length="67" mass="6888">MQTGRMRTELVSESGDPARPNEDFAALALPASGQGGTLIVLDGVTPPRGNTAVCIPFRGSAHASAEH</sequence>
<reference evidence="2 3" key="1">
    <citation type="submission" date="2019-04" db="EMBL/GenBank/DDBJ databases">
        <title>Draft genome sequences of Streptomyces avermitilis NBRC 14893.</title>
        <authorList>
            <person name="Komaki H."/>
            <person name="Tamura T."/>
            <person name="Hosoyama A."/>
        </authorList>
    </citation>
    <scope>NUCLEOTIDE SEQUENCE [LARGE SCALE GENOMIC DNA]</scope>
    <source>
        <strain evidence="2 3">NBRC 14893</strain>
    </source>
</reference>
<evidence type="ECO:0000313" key="2">
    <source>
        <dbReference type="EMBL" id="GDY62835.1"/>
    </source>
</evidence>
<proteinExistence type="predicted"/>
<dbReference type="Proteomes" id="UP000302139">
    <property type="component" value="Unassembled WGS sequence"/>
</dbReference>
<comment type="caution">
    <text evidence="2">The sequence shown here is derived from an EMBL/GenBank/DDBJ whole genome shotgun (WGS) entry which is preliminary data.</text>
</comment>
<evidence type="ECO:0000256" key="1">
    <source>
        <dbReference type="SAM" id="MobiDB-lite"/>
    </source>
</evidence>
<dbReference type="EMBL" id="BJHX01000001">
    <property type="protein sequence ID" value="GDY62835.1"/>
    <property type="molecule type" value="Genomic_DNA"/>
</dbReference>
<dbReference type="AlphaFoldDB" id="A0A4D4LP99"/>